<gene>
    <name evidence="4" type="ORF">ASIM_LOCUS20025</name>
</gene>
<evidence type="ECO:0000256" key="1">
    <source>
        <dbReference type="ARBA" id="ARBA00023157"/>
    </source>
</evidence>
<dbReference type="InterPro" id="IPR003886">
    <property type="entry name" value="NIDO_dom"/>
</dbReference>
<dbReference type="Pfam" id="PF06119">
    <property type="entry name" value="NIDO"/>
    <property type="match status" value="1"/>
</dbReference>
<feature type="region of interest" description="Disordered" evidence="2">
    <location>
        <begin position="130"/>
        <end position="163"/>
    </location>
</feature>
<evidence type="ECO:0000313" key="4">
    <source>
        <dbReference type="EMBL" id="VDK73765.1"/>
    </source>
</evidence>
<keyword evidence="5" id="KW-1185">Reference proteome</keyword>
<feature type="compositionally biased region" description="Polar residues" evidence="2">
    <location>
        <begin position="142"/>
        <end position="161"/>
    </location>
</feature>
<dbReference type="PANTHER" id="PTHR13802:SF52">
    <property type="entry name" value="MUCIN-4"/>
    <property type="match status" value="1"/>
</dbReference>
<dbReference type="WBParaSite" id="ASIM_0002064401-mRNA-1">
    <property type="protein sequence ID" value="ASIM_0002064401-mRNA-1"/>
    <property type="gene ID" value="ASIM_0002064401"/>
</dbReference>
<evidence type="ECO:0000313" key="5">
    <source>
        <dbReference type="Proteomes" id="UP000267096"/>
    </source>
</evidence>
<dbReference type="PANTHER" id="PTHR13802">
    <property type="entry name" value="MUCIN 4-RELATED"/>
    <property type="match status" value="1"/>
</dbReference>
<accession>A0A0M3KI28</accession>
<reference evidence="6" key="1">
    <citation type="submission" date="2017-02" db="UniProtKB">
        <authorList>
            <consortium name="WormBaseParasite"/>
        </authorList>
    </citation>
    <scope>IDENTIFICATION</scope>
</reference>
<protein>
    <submittedName>
        <fullName evidence="6">NIDO domain-containing protein</fullName>
    </submittedName>
</protein>
<name>A0A0M3KI28_ANISI</name>
<keyword evidence="1" id="KW-1015">Disulfide bond</keyword>
<dbReference type="OrthoDB" id="5864643at2759"/>
<dbReference type="GO" id="GO:0007160">
    <property type="term" value="P:cell-matrix adhesion"/>
    <property type="evidence" value="ECO:0007669"/>
    <property type="project" value="InterPro"/>
</dbReference>
<sequence>SDVLTRASQTVRENYPENTFVAKSAVTVTYVNVTTGNRKSAGNTFQALIVAGLNKNAENMTFVHLLYRDLPWSEGAEAGIMSFDEANSIMLPGSGTEGIEQLSQLSNIQIPGQWLYRIDTEAVYPCTHPQLQPPYCDATTPRRVNNSQRRPNKTPSSQQTPRPFFNHFIKSYRITRNQLRRHILPVH</sequence>
<dbReference type="InterPro" id="IPR051495">
    <property type="entry name" value="Epithelial_Barrier/Signaling"/>
</dbReference>
<proteinExistence type="predicted"/>
<dbReference type="PROSITE" id="PS51220">
    <property type="entry name" value="NIDO"/>
    <property type="match status" value="1"/>
</dbReference>
<dbReference type="SMART" id="SM00539">
    <property type="entry name" value="NIDO"/>
    <property type="match status" value="1"/>
</dbReference>
<evidence type="ECO:0000259" key="3">
    <source>
        <dbReference type="PROSITE" id="PS51220"/>
    </source>
</evidence>
<evidence type="ECO:0000313" key="6">
    <source>
        <dbReference type="WBParaSite" id="ASIM_0002064401-mRNA-1"/>
    </source>
</evidence>
<dbReference type="EMBL" id="UYRR01038513">
    <property type="protein sequence ID" value="VDK73765.1"/>
    <property type="molecule type" value="Genomic_DNA"/>
</dbReference>
<dbReference type="AlphaFoldDB" id="A0A0M3KI28"/>
<organism evidence="6">
    <name type="scientific">Anisakis simplex</name>
    <name type="common">Herring worm</name>
    <dbReference type="NCBI Taxonomy" id="6269"/>
    <lineage>
        <taxon>Eukaryota</taxon>
        <taxon>Metazoa</taxon>
        <taxon>Ecdysozoa</taxon>
        <taxon>Nematoda</taxon>
        <taxon>Chromadorea</taxon>
        <taxon>Rhabditida</taxon>
        <taxon>Spirurina</taxon>
        <taxon>Ascaridomorpha</taxon>
        <taxon>Ascaridoidea</taxon>
        <taxon>Anisakidae</taxon>
        <taxon>Anisakis</taxon>
        <taxon>Anisakis simplex complex</taxon>
    </lineage>
</organism>
<reference evidence="4 5" key="2">
    <citation type="submission" date="2018-11" db="EMBL/GenBank/DDBJ databases">
        <authorList>
            <consortium name="Pathogen Informatics"/>
        </authorList>
    </citation>
    <scope>NUCLEOTIDE SEQUENCE [LARGE SCALE GENOMIC DNA]</scope>
</reference>
<dbReference type="Proteomes" id="UP000267096">
    <property type="component" value="Unassembled WGS sequence"/>
</dbReference>
<evidence type="ECO:0000256" key="2">
    <source>
        <dbReference type="SAM" id="MobiDB-lite"/>
    </source>
</evidence>
<feature type="domain" description="NIDO" evidence="3">
    <location>
        <begin position="1"/>
        <end position="121"/>
    </location>
</feature>